<reference evidence="3 4" key="1">
    <citation type="submission" date="2021-06" db="EMBL/GenBank/DDBJ databases">
        <authorList>
            <person name="Sun Q."/>
            <person name="Li D."/>
        </authorList>
    </citation>
    <scope>NUCLEOTIDE SEQUENCE [LARGE SCALE GENOMIC DNA]</scope>
    <source>
        <strain evidence="3 4">MSJ-11</strain>
    </source>
</reference>
<dbReference type="InterPro" id="IPR002509">
    <property type="entry name" value="NODB_dom"/>
</dbReference>
<evidence type="ECO:0000313" key="3">
    <source>
        <dbReference type="EMBL" id="MBU5485450.1"/>
    </source>
</evidence>
<dbReference type="PROSITE" id="PS51677">
    <property type="entry name" value="NODB"/>
    <property type="match status" value="1"/>
</dbReference>
<dbReference type="PANTHER" id="PTHR10587:SF128">
    <property type="entry name" value="POLYSACCHARIDE DEACETYLASE PDAB-RELATED"/>
    <property type="match status" value="1"/>
</dbReference>
<gene>
    <name evidence="3" type="primary">pdaB</name>
    <name evidence="3" type="ORF">KQI86_14090</name>
</gene>
<dbReference type="Pfam" id="PF01522">
    <property type="entry name" value="Polysacc_deac_1"/>
    <property type="match status" value="1"/>
</dbReference>
<organism evidence="3 4">
    <name type="scientific">Clostridium mobile</name>
    <dbReference type="NCBI Taxonomy" id="2841512"/>
    <lineage>
        <taxon>Bacteria</taxon>
        <taxon>Bacillati</taxon>
        <taxon>Bacillota</taxon>
        <taxon>Clostridia</taxon>
        <taxon>Eubacteriales</taxon>
        <taxon>Clostridiaceae</taxon>
        <taxon>Clostridium</taxon>
    </lineage>
</organism>
<dbReference type="NCBIfam" id="TIGR02764">
    <property type="entry name" value="spore_ybaN_pdaB"/>
    <property type="match status" value="1"/>
</dbReference>
<evidence type="ECO:0000313" key="4">
    <source>
        <dbReference type="Proteomes" id="UP000726170"/>
    </source>
</evidence>
<keyword evidence="4" id="KW-1185">Reference proteome</keyword>
<keyword evidence="1" id="KW-0812">Transmembrane</keyword>
<dbReference type="Proteomes" id="UP000726170">
    <property type="component" value="Unassembled WGS sequence"/>
</dbReference>
<dbReference type="PANTHER" id="PTHR10587">
    <property type="entry name" value="GLYCOSYL TRANSFERASE-RELATED"/>
    <property type="match status" value="1"/>
</dbReference>
<name>A0ABS6EKA7_9CLOT</name>
<feature type="transmembrane region" description="Helical" evidence="1">
    <location>
        <begin position="14"/>
        <end position="31"/>
    </location>
</feature>
<protein>
    <submittedName>
        <fullName evidence="3">Polysaccharide deacetylase family sporulation protein PdaB</fullName>
    </submittedName>
</protein>
<dbReference type="InterPro" id="IPR014132">
    <property type="entry name" value="PdaB-like"/>
</dbReference>
<evidence type="ECO:0000259" key="2">
    <source>
        <dbReference type="PROSITE" id="PS51677"/>
    </source>
</evidence>
<dbReference type="EMBL" id="JAHLQF010000003">
    <property type="protein sequence ID" value="MBU5485450.1"/>
    <property type="molecule type" value="Genomic_DNA"/>
</dbReference>
<accession>A0ABS6EKA7</accession>
<keyword evidence="1" id="KW-0472">Membrane</keyword>
<dbReference type="InterPro" id="IPR050248">
    <property type="entry name" value="Polysacc_deacetylase_ArnD"/>
</dbReference>
<dbReference type="CDD" id="cd10917">
    <property type="entry name" value="CE4_NodB_like_6s_7s"/>
    <property type="match status" value="1"/>
</dbReference>
<keyword evidence="1" id="KW-1133">Transmembrane helix</keyword>
<evidence type="ECO:0000256" key="1">
    <source>
        <dbReference type="SAM" id="Phobius"/>
    </source>
</evidence>
<proteinExistence type="predicted"/>
<comment type="caution">
    <text evidence="3">The sequence shown here is derived from an EMBL/GenBank/DDBJ whole genome shotgun (WGS) entry which is preliminary data.</text>
</comment>
<feature type="domain" description="NodB homology" evidence="2">
    <location>
        <begin position="54"/>
        <end position="231"/>
    </location>
</feature>
<sequence>MEVYLLDRKVIKKMIIAICMLMISMAVSVFFKSKGVFLNQERKLPIYSVGTEEKKVSITFDVNWGENNTTEILDILDKYNVKATFFLIGNWIDDFPEEVKEIHKRGHEIGNHSNSHPDMSKISKEKIINELSVTDTKTIKTIGESTKLFRFPSGAYNNLSVETVNALGYHCIQWDVDSIDWRAEGEEKEYNRVMKNIKPGSILLFHTDGKYTPKTLPRIIEDLKAKGYEFVKVGDLIYKNNYYIDHQGRQIKQ</sequence>